<dbReference type="PANTHER" id="PTHR35526:SF3">
    <property type="entry name" value="ANTI-SIGMA-F FACTOR RSBW"/>
    <property type="match status" value="1"/>
</dbReference>
<dbReference type="GO" id="GO:0004674">
    <property type="term" value="F:protein serine/threonine kinase activity"/>
    <property type="evidence" value="ECO:0007669"/>
    <property type="project" value="UniProtKB-KW"/>
</dbReference>
<protein>
    <submittedName>
        <fullName evidence="5">ATP-binding protein</fullName>
    </submittedName>
</protein>
<keyword evidence="5" id="KW-0067">ATP-binding</keyword>
<evidence type="ECO:0000313" key="7">
    <source>
        <dbReference type="Proteomes" id="UP001183610"/>
    </source>
</evidence>
<dbReference type="AlphaFoldDB" id="A0ABD5E6Z0"/>
<dbReference type="RefSeq" id="WP_010261316.1">
    <property type="nucleotide sequence ID" value="NZ_JAVRER010000025.1"/>
</dbReference>
<dbReference type="CDD" id="cd16936">
    <property type="entry name" value="HATPase_RsbW-like"/>
    <property type="match status" value="1"/>
</dbReference>
<evidence type="ECO:0000256" key="1">
    <source>
        <dbReference type="ARBA" id="ARBA00022527"/>
    </source>
</evidence>
<keyword evidence="1" id="KW-0418">Kinase</keyword>
<keyword evidence="1" id="KW-0723">Serine/threonine-protein kinase</keyword>
<dbReference type="SUPFAM" id="SSF55874">
    <property type="entry name" value="ATPase domain of HSP90 chaperone/DNA topoisomerase II/histidine kinase"/>
    <property type="match status" value="1"/>
</dbReference>
<feature type="domain" description="Histidine kinase/HSP90-like ATPase" evidence="3">
    <location>
        <begin position="22"/>
        <end position="146"/>
    </location>
</feature>
<dbReference type="EMBL" id="JAVRER010000025">
    <property type="protein sequence ID" value="MDT0417186.1"/>
    <property type="molecule type" value="Genomic_DNA"/>
</dbReference>
<accession>A0ABD5E6Z0</accession>
<dbReference type="EMBL" id="JAVRET010000021">
    <property type="protein sequence ID" value="MDT0409718.1"/>
    <property type="molecule type" value="Genomic_DNA"/>
</dbReference>
<dbReference type="InterPro" id="IPR050267">
    <property type="entry name" value="Anti-sigma-factor_SerPK"/>
</dbReference>
<sequence length="170" mass="18299">MIPSAPLITPQTGERCASFELAAHPGSAAQARRLTRAQLDGWSAPEETCEAAILIVSELVTNALVHTGSRHILCELREIEPHERAPRPSPDPLRRAGGASGPADGARLRIAVRDEGQCGRQPASPRQDPQDEHGRGLFLVSAMSLSWGTQEAEQGSGLVVWAELSWEEAR</sequence>
<evidence type="ECO:0000313" key="5">
    <source>
        <dbReference type="EMBL" id="MDT0417186.1"/>
    </source>
</evidence>
<keyword evidence="1" id="KW-0808">Transferase</keyword>
<evidence type="ECO:0000259" key="3">
    <source>
        <dbReference type="Pfam" id="PF13581"/>
    </source>
</evidence>
<comment type="caution">
    <text evidence="5">The sequence shown here is derived from an EMBL/GenBank/DDBJ whole genome shotgun (WGS) entry which is preliminary data.</text>
</comment>
<feature type="region of interest" description="Disordered" evidence="2">
    <location>
        <begin position="80"/>
        <end position="107"/>
    </location>
</feature>
<dbReference type="Proteomes" id="UP001183610">
    <property type="component" value="Unassembled WGS sequence"/>
</dbReference>
<dbReference type="PANTHER" id="PTHR35526">
    <property type="entry name" value="ANTI-SIGMA-F FACTOR RSBW-RELATED"/>
    <property type="match status" value="1"/>
</dbReference>
<dbReference type="GO" id="GO:0005524">
    <property type="term" value="F:ATP binding"/>
    <property type="evidence" value="ECO:0007669"/>
    <property type="project" value="UniProtKB-KW"/>
</dbReference>
<organism evidence="5 6">
    <name type="scientific">Streptomyces evansiae</name>
    <dbReference type="NCBI Taxonomy" id="3075535"/>
    <lineage>
        <taxon>Bacteria</taxon>
        <taxon>Bacillati</taxon>
        <taxon>Actinomycetota</taxon>
        <taxon>Actinomycetes</taxon>
        <taxon>Kitasatosporales</taxon>
        <taxon>Streptomycetaceae</taxon>
        <taxon>Streptomyces</taxon>
    </lineage>
</organism>
<dbReference type="InterPro" id="IPR003594">
    <property type="entry name" value="HATPase_dom"/>
</dbReference>
<keyword evidence="5" id="KW-0547">Nucleotide-binding</keyword>
<evidence type="ECO:0000256" key="2">
    <source>
        <dbReference type="SAM" id="MobiDB-lite"/>
    </source>
</evidence>
<evidence type="ECO:0000313" key="6">
    <source>
        <dbReference type="Proteomes" id="UP001183607"/>
    </source>
</evidence>
<keyword evidence="7" id="KW-1185">Reference proteome</keyword>
<dbReference type="Pfam" id="PF13581">
    <property type="entry name" value="HATPase_c_2"/>
    <property type="match status" value="1"/>
</dbReference>
<dbReference type="InterPro" id="IPR036890">
    <property type="entry name" value="HATPase_C_sf"/>
</dbReference>
<reference evidence="5" key="2">
    <citation type="submission" date="2024-03" db="EMBL/GenBank/DDBJ databases">
        <title>30 novel species of actinomycetes from the DSMZ collection.</title>
        <authorList>
            <person name="Nouioui I."/>
        </authorList>
    </citation>
    <scope>NUCLEOTIDE SEQUENCE</scope>
    <source>
        <strain evidence="4 7">DSM 41979</strain>
        <strain evidence="5">DSM 41982</strain>
    </source>
</reference>
<name>A0ABD5E6Z0_9ACTN</name>
<dbReference type="Gene3D" id="3.30.565.10">
    <property type="entry name" value="Histidine kinase-like ATPase, C-terminal domain"/>
    <property type="match status" value="1"/>
</dbReference>
<gene>
    <name evidence="5" type="ORF">RM574_16995</name>
    <name evidence="4" type="ORF">RM698_11755</name>
</gene>
<evidence type="ECO:0000313" key="4">
    <source>
        <dbReference type="EMBL" id="MDT0409718.1"/>
    </source>
</evidence>
<dbReference type="Proteomes" id="UP001183607">
    <property type="component" value="Unassembled WGS sequence"/>
</dbReference>
<reference evidence="6" key="1">
    <citation type="submission" date="2023-07" db="EMBL/GenBank/DDBJ databases">
        <title>30 novel species of actinomycetes from the DSMZ collection.</title>
        <authorList>
            <person name="Nouioui I."/>
        </authorList>
    </citation>
    <scope>NUCLEOTIDE SEQUENCE [LARGE SCALE GENOMIC DNA]</scope>
    <source>
        <strain evidence="6">DSM 41982</strain>
    </source>
</reference>
<proteinExistence type="predicted"/>